<reference evidence="6" key="2">
    <citation type="submission" date="2020-01" db="EMBL/GenBank/DDBJ databases">
        <authorList>
            <person name="Korhonen P.K.K."/>
            <person name="Guangxu M.G."/>
            <person name="Wang T.W."/>
            <person name="Stroehlein A.J.S."/>
            <person name="Young N.D."/>
            <person name="Ang C.-S.A."/>
            <person name="Fernando D.W.F."/>
            <person name="Lu H.L."/>
            <person name="Taylor S.T."/>
            <person name="Ehtesham M.E.M."/>
            <person name="Najaraj S.H.N."/>
            <person name="Harsha G.H.G."/>
            <person name="Madugundu A.M."/>
            <person name="Renuse S.R."/>
            <person name="Holt D.H."/>
            <person name="Pandey A.P."/>
            <person name="Papenfuss A.P."/>
            <person name="Gasser R.B.G."/>
            <person name="Fischer K.F."/>
        </authorList>
    </citation>
    <scope>NUCLEOTIDE SEQUENCE</scope>
    <source>
        <strain evidence="6">SSS_KF_BRIS2020</strain>
    </source>
</reference>
<evidence type="ECO:0000313" key="6">
    <source>
        <dbReference type="EMBL" id="KAF7495065.1"/>
    </source>
</evidence>
<protein>
    <submittedName>
        <fullName evidence="6">CCR4-NOT transcription complex subunit 2</fullName>
    </submittedName>
</protein>
<sequence>MIDFSLATVSTAVPSASQNLGPINVANSIGSSGTVNQSQRESNNPSSVTTTSSNLLGFRSSSTFGQQQSSSPSIANQNASLMHPAYGNLGGNALGTNNVIGAGGGTGAGNGPPALDMNEFPSLGGSVSFNSFSQSTIGRPAYVGMVKDNVNNQSGSNEFNIQSEDFPALPGASSGTQAAATAAAFQFQSNNSGGSSVQESNQNNSVGHQEHHLQHHHRHNQNENHQSSSTMQSIGNQSSPTSTVNLATSLFSSLTLNSTTNTSTPNSTNSSNGTTNNSTKKMQITKDGLVTNIPSGMMNDQYGIAGLLTSLKQADMNPNLYALMIGFDLPNINMNLNSKERLYHTFPGPWNDKPLKPYEIDYPVPQEYLVFNSIRDKLTTIKLSAFCEDLLFFLFYCFAGENMQAAVGAELYNRDWRFHKDEGIWITRKQGSQPLEQSNSFERGLYIYFDTKTWSKLQKEMLIEYDRLDGPNSS</sequence>
<reference evidence="8" key="1">
    <citation type="journal article" date="2020" name="PLoS Negl. Trop. Dis.">
        <title>High-quality nuclear genome for Sarcoptes scabiei-A critical resource for a neglected parasite.</title>
        <authorList>
            <person name="Korhonen P.K."/>
            <person name="Gasser R.B."/>
            <person name="Ma G."/>
            <person name="Wang T."/>
            <person name="Stroehlein A.J."/>
            <person name="Young N.D."/>
            <person name="Ang C.S."/>
            <person name="Fernando D.D."/>
            <person name="Lu H.C."/>
            <person name="Taylor S."/>
            <person name="Reynolds S.L."/>
            <person name="Mofiz E."/>
            <person name="Najaraj S.H."/>
            <person name="Gowda H."/>
            <person name="Madugundu A."/>
            <person name="Renuse S."/>
            <person name="Holt D."/>
            <person name="Pandey A."/>
            <person name="Papenfuss A.T."/>
            <person name="Fischer K."/>
        </authorList>
    </citation>
    <scope>NUCLEOTIDE SEQUENCE [LARGE SCALE GENOMIC DNA]</scope>
</reference>
<comment type="similarity">
    <text evidence="1">Belongs to the CNOT2/3/5 family.</text>
</comment>
<feature type="region of interest" description="Disordered" evidence="4">
    <location>
        <begin position="31"/>
        <end position="74"/>
    </location>
</feature>
<dbReference type="GO" id="GO:0030015">
    <property type="term" value="C:CCR4-NOT core complex"/>
    <property type="evidence" value="ECO:0007669"/>
    <property type="project" value="InterPro"/>
</dbReference>
<feature type="compositionally biased region" description="Polar residues" evidence="4">
    <location>
        <begin position="227"/>
        <end position="243"/>
    </location>
</feature>
<dbReference type="Proteomes" id="UP000070412">
    <property type="component" value="Unassembled WGS sequence"/>
</dbReference>
<dbReference type="EnsemblMetazoa" id="SSS_8940s_mrna">
    <property type="protein sequence ID" value="KAF7495065.1"/>
    <property type="gene ID" value="SSS_8940"/>
</dbReference>
<evidence type="ECO:0000256" key="1">
    <source>
        <dbReference type="ARBA" id="ARBA00007682"/>
    </source>
</evidence>
<evidence type="ECO:0000256" key="4">
    <source>
        <dbReference type="SAM" id="MobiDB-lite"/>
    </source>
</evidence>
<dbReference type="AlphaFoldDB" id="A0A834RFV1"/>
<name>A0A834RFV1_SARSC</name>
<evidence type="ECO:0000256" key="2">
    <source>
        <dbReference type="ARBA" id="ARBA00023015"/>
    </source>
</evidence>
<evidence type="ECO:0000313" key="8">
    <source>
        <dbReference type="Proteomes" id="UP000070412"/>
    </source>
</evidence>
<keyword evidence="2" id="KW-0805">Transcription regulation</keyword>
<feature type="compositionally biased region" description="Polar residues" evidence="4">
    <location>
        <begin position="31"/>
        <end position="41"/>
    </location>
</feature>
<reference evidence="7" key="3">
    <citation type="submission" date="2022-06" db="UniProtKB">
        <authorList>
            <consortium name="EnsemblMetazoa"/>
        </authorList>
    </citation>
    <scope>IDENTIFICATION</scope>
</reference>
<feature type="compositionally biased region" description="Low complexity" evidence="4">
    <location>
        <begin position="257"/>
        <end position="279"/>
    </location>
</feature>
<feature type="region of interest" description="Disordered" evidence="4">
    <location>
        <begin position="154"/>
        <end position="174"/>
    </location>
</feature>
<feature type="region of interest" description="Disordered" evidence="4">
    <location>
        <begin position="189"/>
        <end position="243"/>
    </location>
</feature>
<accession>A0A834RFV1</accession>
<evidence type="ECO:0000313" key="7">
    <source>
        <dbReference type="EnsemblMetazoa" id="KAF7495065.1"/>
    </source>
</evidence>
<feature type="domain" description="NOT2/NOT3/NOT5 C-terminal" evidence="5">
    <location>
        <begin position="344"/>
        <end position="468"/>
    </location>
</feature>
<dbReference type="PANTHER" id="PTHR23326">
    <property type="entry name" value="CCR4 NOT-RELATED"/>
    <property type="match status" value="1"/>
</dbReference>
<dbReference type="InterPro" id="IPR038635">
    <property type="entry name" value="CCR4-NOT_su2/3/5_C_sf"/>
</dbReference>
<organism evidence="6">
    <name type="scientific">Sarcoptes scabiei</name>
    <name type="common">Itch mite</name>
    <name type="synonym">Acarus scabiei</name>
    <dbReference type="NCBI Taxonomy" id="52283"/>
    <lineage>
        <taxon>Eukaryota</taxon>
        <taxon>Metazoa</taxon>
        <taxon>Ecdysozoa</taxon>
        <taxon>Arthropoda</taxon>
        <taxon>Chelicerata</taxon>
        <taxon>Arachnida</taxon>
        <taxon>Acari</taxon>
        <taxon>Acariformes</taxon>
        <taxon>Sarcoptiformes</taxon>
        <taxon>Astigmata</taxon>
        <taxon>Psoroptidia</taxon>
        <taxon>Sarcoptoidea</taxon>
        <taxon>Sarcoptidae</taxon>
        <taxon>Sarcoptinae</taxon>
        <taxon>Sarcoptes</taxon>
    </lineage>
</organism>
<evidence type="ECO:0000256" key="3">
    <source>
        <dbReference type="ARBA" id="ARBA00023163"/>
    </source>
</evidence>
<dbReference type="Pfam" id="PF04153">
    <property type="entry name" value="NOT2_3_5_C"/>
    <property type="match status" value="1"/>
</dbReference>
<evidence type="ECO:0000259" key="5">
    <source>
        <dbReference type="Pfam" id="PF04153"/>
    </source>
</evidence>
<keyword evidence="3" id="KW-0804">Transcription</keyword>
<feature type="compositionally biased region" description="Low complexity" evidence="4">
    <location>
        <begin position="189"/>
        <end position="207"/>
    </location>
</feature>
<feature type="compositionally biased region" description="Polar residues" evidence="4">
    <location>
        <begin position="154"/>
        <end position="163"/>
    </location>
</feature>
<proteinExistence type="inferred from homology"/>
<dbReference type="InterPro" id="IPR007282">
    <property type="entry name" value="NOT2/3/5_C"/>
</dbReference>
<dbReference type="Gene3D" id="2.30.30.1020">
    <property type="entry name" value="CCR4-NOT complex subunit 2/3/5, C-terminal domain"/>
    <property type="match status" value="1"/>
</dbReference>
<dbReference type="EMBL" id="WVUK01000050">
    <property type="protein sequence ID" value="KAF7495065.1"/>
    <property type="molecule type" value="Genomic_DNA"/>
</dbReference>
<dbReference type="InterPro" id="IPR040168">
    <property type="entry name" value="Not2/3/5"/>
</dbReference>
<dbReference type="OrthoDB" id="25391at2759"/>
<keyword evidence="8" id="KW-1185">Reference proteome</keyword>
<feature type="region of interest" description="Disordered" evidence="4">
    <location>
        <begin position="257"/>
        <end position="282"/>
    </location>
</feature>
<dbReference type="GO" id="GO:0006355">
    <property type="term" value="P:regulation of DNA-templated transcription"/>
    <property type="evidence" value="ECO:0007669"/>
    <property type="project" value="InterPro"/>
</dbReference>
<dbReference type="GO" id="GO:2000036">
    <property type="term" value="P:regulation of stem cell population maintenance"/>
    <property type="evidence" value="ECO:0007669"/>
    <property type="project" value="UniProtKB-ARBA"/>
</dbReference>
<feature type="compositionally biased region" description="Low complexity" evidence="4">
    <location>
        <begin position="42"/>
        <end position="73"/>
    </location>
</feature>
<gene>
    <name evidence="6" type="ORF">SSS_8940</name>
</gene>